<comment type="caution">
    <text evidence="1">The sequence shown here is derived from an EMBL/GenBank/DDBJ whole genome shotgun (WGS) entry which is preliminary data.</text>
</comment>
<organism evidence="1 2">
    <name type="scientific">Isoptericola sediminis</name>
    <dbReference type="NCBI Taxonomy" id="2733572"/>
    <lineage>
        <taxon>Bacteria</taxon>
        <taxon>Bacillati</taxon>
        <taxon>Actinomycetota</taxon>
        <taxon>Actinomycetes</taxon>
        <taxon>Micrococcales</taxon>
        <taxon>Promicromonosporaceae</taxon>
        <taxon>Isoptericola</taxon>
    </lineage>
</organism>
<proteinExistence type="predicted"/>
<dbReference type="Proteomes" id="UP000557204">
    <property type="component" value="Unassembled WGS sequence"/>
</dbReference>
<accession>A0A849K2J4</accession>
<sequence>MRNPTVTDVRAAVRWALSHDLVALRDYRQVTLLDRSARWQADAALVARWREATGNLFAASWTRDPASEEPSRHHVSH</sequence>
<dbReference type="AlphaFoldDB" id="A0A849K2J4"/>
<evidence type="ECO:0000313" key="2">
    <source>
        <dbReference type="Proteomes" id="UP000557204"/>
    </source>
</evidence>
<reference evidence="1 2" key="1">
    <citation type="submission" date="2020-05" db="EMBL/GenBank/DDBJ databases">
        <title>Genome sequence of Isoptericola sp. JC619 isolated from Chilika lagoon, India.</title>
        <authorList>
            <person name="Kumar D."/>
            <person name="Appam K."/>
            <person name="Gandham S."/>
            <person name="Uppada J."/>
            <person name="Sasikala C."/>
            <person name="Venkata Ramana C."/>
        </authorList>
    </citation>
    <scope>NUCLEOTIDE SEQUENCE [LARGE SCALE GENOMIC DNA]</scope>
    <source>
        <strain evidence="1 2">JC619</strain>
    </source>
</reference>
<keyword evidence="2" id="KW-1185">Reference proteome</keyword>
<dbReference type="EMBL" id="JABFAJ010000013">
    <property type="protein sequence ID" value="NNU27438.1"/>
    <property type="molecule type" value="Genomic_DNA"/>
</dbReference>
<evidence type="ECO:0000313" key="1">
    <source>
        <dbReference type="EMBL" id="NNU27438.1"/>
    </source>
</evidence>
<gene>
    <name evidence="1" type="ORF">HLI28_07755</name>
</gene>
<name>A0A849K2J4_9MICO</name>
<protein>
    <submittedName>
        <fullName evidence="1">Uncharacterized protein</fullName>
    </submittedName>
</protein>
<dbReference type="RefSeq" id="WP_171246944.1">
    <property type="nucleotide sequence ID" value="NZ_JABFAJ010000013.1"/>
</dbReference>